<proteinExistence type="predicted"/>
<sequence length="65" mass="6594">MNHRGNNEEVSSDSVLDCSRIALRVHCCEQCGNDAAVNGVRTGAGGNARSGADANTGTNEVGTAC</sequence>
<comment type="caution">
    <text evidence="2">The sequence shown here is derived from an EMBL/GenBank/DDBJ whole genome shotgun (WGS) entry which is preliminary data.</text>
</comment>
<evidence type="ECO:0000313" key="2">
    <source>
        <dbReference type="EMBL" id="MPM09583.1"/>
    </source>
</evidence>
<feature type="compositionally biased region" description="Polar residues" evidence="1">
    <location>
        <begin position="53"/>
        <end position="65"/>
    </location>
</feature>
<evidence type="ECO:0000256" key="1">
    <source>
        <dbReference type="SAM" id="MobiDB-lite"/>
    </source>
</evidence>
<protein>
    <submittedName>
        <fullName evidence="2">Uncharacterized protein</fullName>
    </submittedName>
</protein>
<organism evidence="2">
    <name type="scientific">bioreactor metagenome</name>
    <dbReference type="NCBI Taxonomy" id="1076179"/>
    <lineage>
        <taxon>unclassified sequences</taxon>
        <taxon>metagenomes</taxon>
        <taxon>ecological metagenomes</taxon>
    </lineage>
</organism>
<feature type="region of interest" description="Disordered" evidence="1">
    <location>
        <begin position="45"/>
        <end position="65"/>
    </location>
</feature>
<name>A0A644X5L0_9ZZZZ</name>
<dbReference type="EMBL" id="VSSQ01001587">
    <property type="protein sequence ID" value="MPM09583.1"/>
    <property type="molecule type" value="Genomic_DNA"/>
</dbReference>
<dbReference type="AlphaFoldDB" id="A0A644X5L0"/>
<accession>A0A644X5L0</accession>
<gene>
    <name evidence="2" type="ORF">SDC9_55904</name>
</gene>
<reference evidence="2" key="1">
    <citation type="submission" date="2019-08" db="EMBL/GenBank/DDBJ databases">
        <authorList>
            <person name="Kucharzyk K."/>
            <person name="Murdoch R.W."/>
            <person name="Higgins S."/>
            <person name="Loffler F."/>
        </authorList>
    </citation>
    <scope>NUCLEOTIDE SEQUENCE</scope>
</reference>